<keyword evidence="2" id="KW-1185">Reference proteome</keyword>
<dbReference type="EMBL" id="JASBWS010000002">
    <property type="protein sequence ID" value="KAJ9117210.1"/>
    <property type="molecule type" value="Genomic_DNA"/>
</dbReference>
<evidence type="ECO:0000313" key="2">
    <source>
        <dbReference type="Proteomes" id="UP001230649"/>
    </source>
</evidence>
<evidence type="ECO:0000313" key="1">
    <source>
        <dbReference type="EMBL" id="KAJ9117210.1"/>
    </source>
</evidence>
<organism evidence="1 2">
    <name type="scientific">Naganishia adeliensis</name>
    <dbReference type="NCBI Taxonomy" id="92952"/>
    <lineage>
        <taxon>Eukaryota</taxon>
        <taxon>Fungi</taxon>
        <taxon>Dikarya</taxon>
        <taxon>Basidiomycota</taxon>
        <taxon>Agaricomycotina</taxon>
        <taxon>Tremellomycetes</taxon>
        <taxon>Filobasidiales</taxon>
        <taxon>Filobasidiaceae</taxon>
        <taxon>Naganishia</taxon>
    </lineage>
</organism>
<protein>
    <submittedName>
        <fullName evidence="1">Uncharacterized protein</fullName>
    </submittedName>
</protein>
<accession>A0ACC2X1E0</accession>
<proteinExistence type="predicted"/>
<sequence>MRWSIGLGLTAMDVKREVRLTFILRPSFQLSLSRVQTLETRLATRTGHPTLIDIDIAMRVLAQMQREYKPPRPDQPEGYARVYVMPEHEQPEGGIWTEAHLEEVLGKIEASSWRDEPYVPPPPKPVGYPRGGRARGTAQDGHPRGFEHERSGRGYPDRGRGHYYQQPRPVGQESFQGAFNHVPPWRRPAQPDAGFNPGVMSGPPGMPNHVRWDGSALGPGPGPISNESPRPSYGFGDVCGGFNDEFHQRGRGQGGYSANPAYQYRPLNNEGHNPAFGYGSAGPVVQSEMLQPSNSPTQNL</sequence>
<reference evidence="1" key="1">
    <citation type="submission" date="2023-04" db="EMBL/GenBank/DDBJ databases">
        <title>Draft Genome sequencing of Naganishia species isolated from polar environments using Oxford Nanopore Technology.</title>
        <authorList>
            <person name="Leo P."/>
            <person name="Venkateswaran K."/>
        </authorList>
    </citation>
    <scope>NUCLEOTIDE SEQUENCE</scope>
    <source>
        <strain evidence="1">MNA-CCFEE 5262</strain>
    </source>
</reference>
<gene>
    <name evidence="1" type="ORF">QFC20_000354</name>
</gene>
<name>A0ACC2X1E0_9TREE</name>
<comment type="caution">
    <text evidence="1">The sequence shown here is derived from an EMBL/GenBank/DDBJ whole genome shotgun (WGS) entry which is preliminary data.</text>
</comment>
<dbReference type="Proteomes" id="UP001230649">
    <property type="component" value="Unassembled WGS sequence"/>
</dbReference>